<name>A0A9X2FGM0_9BACT</name>
<dbReference type="PANTHER" id="PTHR43546:SF3">
    <property type="entry name" value="UPF0173 METAL-DEPENDENT HYDROLASE MJ1163"/>
    <property type="match status" value="1"/>
</dbReference>
<dbReference type="InterPro" id="IPR001279">
    <property type="entry name" value="Metallo-B-lactamas"/>
</dbReference>
<comment type="caution">
    <text evidence="4">The sequence shown here is derived from an EMBL/GenBank/DDBJ whole genome shotgun (WGS) entry which is preliminary data.</text>
</comment>
<dbReference type="GO" id="GO:0016787">
    <property type="term" value="F:hydrolase activity"/>
    <property type="evidence" value="ECO:0007669"/>
    <property type="project" value="UniProtKB-UniRule"/>
</dbReference>
<keyword evidence="5" id="KW-1185">Reference proteome</keyword>
<dbReference type="RefSeq" id="WP_252855904.1">
    <property type="nucleotide sequence ID" value="NZ_JAMXLR010000092.1"/>
</dbReference>
<dbReference type="SUPFAM" id="SSF56281">
    <property type="entry name" value="Metallo-hydrolase/oxidoreductase"/>
    <property type="match status" value="1"/>
</dbReference>
<dbReference type="HAMAP" id="MF_00457">
    <property type="entry name" value="UPF0173"/>
    <property type="match status" value="1"/>
</dbReference>
<dbReference type="AlphaFoldDB" id="A0A9X2FGM0"/>
<organism evidence="4 5">
    <name type="scientific">Aeoliella straminimaris</name>
    <dbReference type="NCBI Taxonomy" id="2954799"/>
    <lineage>
        <taxon>Bacteria</taxon>
        <taxon>Pseudomonadati</taxon>
        <taxon>Planctomycetota</taxon>
        <taxon>Planctomycetia</taxon>
        <taxon>Pirellulales</taxon>
        <taxon>Lacipirellulaceae</taxon>
        <taxon>Aeoliella</taxon>
    </lineage>
</organism>
<dbReference type="Gene3D" id="3.60.15.10">
    <property type="entry name" value="Ribonuclease Z/Hydroxyacylglutathione hydrolase-like"/>
    <property type="match status" value="1"/>
</dbReference>
<dbReference type="SMART" id="SM00849">
    <property type="entry name" value="Lactamase_B"/>
    <property type="match status" value="1"/>
</dbReference>
<evidence type="ECO:0000313" key="5">
    <source>
        <dbReference type="Proteomes" id="UP001155241"/>
    </source>
</evidence>
<gene>
    <name evidence="4" type="ORF">NG895_28160</name>
</gene>
<protein>
    <recommendedName>
        <fullName evidence="2">UPF0173 metal-dependent hydrolase NG895_28160</fullName>
    </recommendedName>
</protein>
<reference evidence="4" key="1">
    <citation type="submission" date="2022-06" db="EMBL/GenBank/DDBJ databases">
        <title>Aeoliella straminimaris, a novel planctomycete from sediments.</title>
        <authorList>
            <person name="Vitorino I.R."/>
            <person name="Lage O.M."/>
        </authorList>
    </citation>
    <scope>NUCLEOTIDE SEQUENCE</scope>
    <source>
        <strain evidence="4">ICT_H6.2</strain>
    </source>
</reference>
<dbReference type="Pfam" id="PF13483">
    <property type="entry name" value="Lactamase_B_3"/>
    <property type="match status" value="1"/>
</dbReference>
<proteinExistence type="inferred from homology"/>
<dbReference type="InterPro" id="IPR036866">
    <property type="entry name" value="RibonucZ/Hydroxyglut_hydro"/>
</dbReference>
<evidence type="ECO:0000313" key="4">
    <source>
        <dbReference type="EMBL" id="MCO6047797.1"/>
    </source>
</evidence>
<dbReference type="EMBL" id="JAMXLR010000092">
    <property type="protein sequence ID" value="MCO6047797.1"/>
    <property type="molecule type" value="Genomic_DNA"/>
</dbReference>
<evidence type="ECO:0000256" key="1">
    <source>
        <dbReference type="ARBA" id="ARBA00022801"/>
    </source>
</evidence>
<keyword evidence="1 2" id="KW-0378">Hydrolase</keyword>
<dbReference type="Proteomes" id="UP001155241">
    <property type="component" value="Unassembled WGS sequence"/>
</dbReference>
<evidence type="ECO:0000259" key="3">
    <source>
        <dbReference type="SMART" id="SM00849"/>
    </source>
</evidence>
<accession>A0A9X2FGM0</accession>
<dbReference type="InterPro" id="IPR050114">
    <property type="entry name" value="UPF0173_UPF0282_UlaG_hydrolase"/>
</dbReference>
<dbReference type="PANTHER" id="PTHR43546">
    <property type="entry name" value="UPF0173 METAL-DEPENDENT HYDROLASE MJ1163-RELATED"/>
    <property type="match status" value="1"/>
</dbReference>
<dbReference type="NCBIfam" id="NF001911">
    <property type="entry name" value="PRK00685.1"/>
    <property type="match status" value="1"/>
</dbReference>
<dbReference type="InterPro" id="IPR022877">
    <property type="entry name" value="UPF0173"/>
</dbReference>
<feature type="domain" description="Metallo-beta-lactamase" evidence="3">
    <location>
        <begin position="7"/>
        <end position="190"/>
    </location>
</feature>
<sequence>MKITWLGHNCWLLDIDGTNVLVDPFLNDSPSAPIKADDVKCEVMLISHAHFDHIADAVSIAKRTGATVLTNFEIGNWLANLGVARDHAVGMNHGGGYDLPFGRVEYTIAHHSSSFPDGSYAGNPGGFVITGEGKRIYLACDTAAFLEMKLIGAPGLDLAVVPIGDLFTMGPAASLEAIKLLGPKKVLPCHYNTWPPIEQDTASWAESVKQHTNTEPVVLEPGGVLEL</sequence>
<comment type="similarity">
    <text evidence="2">Belongs to the UPF0173 family.</text>
</comment>
<evidence type="ECO:0000256" key="2">
    <source>
        <dbReference type="HAMAP-Rule" id="MF_00457"/>
    </source>
</evidence>